<protein>
    <submittedName>
        <fullName evidence="1">Uncharacterized protein</fullName>
    </submittedName>
</protein>
<organism evidence="1 2">
    <name type="scientific">Amycolatopsis magusensis</name>
    <dbReference type="NCBI Taxonomy" id="882444"/>
    <lineage>
        <taxon>Bacteria</taxon>
        <taxon>Bacillati</taxon>
        <taxon>Actinomycetota</taxon>
        <taxon>Actinomycetes</taxon>
        <taxon>Pseudonocardiales</taxon>
        <taxon>Pseudonocardiaceae</taxon>
        <taxon>Amycolatopsis</taxon>
    </lineage>
</organism>
<name>A0ABS4Q5B4_9PSEU</name>
<evidence type="ECO:0000313" key="1">
    <source>
        <dbReference type="EMBL" id="MBP2186872.1"/>
    </source>
</evidence>
<comment type="caution">
    <text evidence="1">The sequence shown here is derived from an EMBL/GenBank/DDBJ whole genome shotgun (WGS) entry which is preliminary data.</text>
</comment>
<sequence>MIGVSCGVRATSRTPSGRCASEPVTLADYIAGIGDSQKTIDELVGDLQRIWSHAAAGFTIEFEVLSPVMGAYDRLADAGFVSLEAPLLIVNKVAL</sequence>
<dbReference type="EMBL" id="JAGGMS010000001">
    <property type="protein sequence ID" value="MBP2186872.1"/>
    <property type="molecule type" value="Genomic_DNA"/>
</dbReference>
<dbReference type="RefSeq" id="WP_209670236.1">
    <property type="nucleotide sequence ID" value="NZ_JAGGMS010000001.1"/>
</dbReference>
<evidence type="ECO:0000313" key="2">
    <source>
        <dbReference type="Proteomes" id="UP000741013"/>
    </source>
</evidence>
<dbReference type="Proteomes" id="UP000741013">
    <property type="component" value="Unassembled WGS sequence"/>
</dbReference>
<accession>A0ABS4Q5B4</accession>
<keyword evidence="2" id="KW-1185">Reference proteome</keyword>
<proteinExistence type="predicted"/>
<gene>
    <name evidence="1" type="ORF">JOM49_008398</name>
</gene>
<reference evidence="1 2" key="1">
    <citation type="submission" date="2021-03" db="EMBL/GenBank/DDBJ databases">
        <title>Sequencing the genomes of 1000 actinobacteria strains.</title>
        <authorList>
            <person name="Klenk H.-P."/>
        </authorList>
    </citation>
    <scope>NUCLEOTIDE SEQUENCE [LARGE SCALE GENOMIC DNA]</scope>
    <source>
        <strain evidence="1 2">DSM 45510</strain>
    </source>
</reference>